<organism evidence="4 5">
    <name type="scientific">Bemisia tabaci</name>
    <name type="common">Sweetpotato whitefly</name>
    <name type="synonym">Aleurodes tabaci</name>
    <dbReference type="NCBI Taxonomy" id="7038"/>
    <lineage>
        <taxon>Eukaryota</taxon>
        <taxon>Metazoa</taxon>
        <taxon>Ecdysozoa</taxon>
        <taxon>Arthropoda</taxon>
        <taxon>Hexapoda</taxon>
        <taxon>Insecta</taxon>
        <taxon>Pterygota</taxon>
        <taxon>Neoptera</taxon>
        <taxon>Paraneoptera</taxon>
        <taxon>Hemiptera</taxon>
        <taxon>Sternorrhyncha</taxon>
        <taxon>Aleyrodoidea</taxon>
        <taxon>Aleyrodidae</taxon>
        <taxon>Aleyrodinae</taxon>
        <taxon>Bemisia</taxon>
    </lineage>
</organism>
<evidence type="ECO:0000313" key="4">
    <source>
        <dbReference type="EMBL" id="CAH0773479.1"/>
    </source>
</evidence>
<keyword evidence="1" id="KW-0433">Leucine-rich repeat</keyword>
<dbReference type="Gene3D" id="3.80.10.10">
    <property type="entry name" value="Ribonuclease Inhibitor"/>
    <property type="match status" value="2"/>
</dbReference>
<dbReference type="InterPro" id="IPR032675">
    <property type="entry name" value="LRR_dom_sf"/>
</dbReference>
<keyword evidence="5" id="KW-1185">Reference proteome</keyword>
<feature type="region of interest" description="Disordered" evidence="3">
    <location>
        <begin position="420"/>
        <end position="452"/>
    </location>
</feature>
<keyword evidence="2" id="KW-0677">Repeat</keyword>
<dbReference type="Proteomes" id="UP001152759">
    <property type="component" value="Chromosome 6"/>
</dbReference>
<dbReference type="EMBL" id="OU963867">
    <property type="protein sequence ID" value="CAH0773479.1"/>
    <property type="molecule type" value="Genomic_DNA"/>
</dbReference>
<dbReference type="InterPro" id="IPR050333">
    <property type="entry name" value="SLRP"/>
</dbReference>
<evidence type="ECO:0000256" key="1">
    <source>
        <dbReference type="ARBA" id="ARBA00022614"/>
    </source>
</evidence>
<dbReference type="PANTHER" id="PTHR45712">
    <property type="entry name" value="AGAP008170-PA"/>
    <property type="match status" value="1"/>
</dbReference>
<accession>A0A9P0CB96</accession>
<name>A0A9P0CB96_BEMTA</name>
<sequence length="551" mass="61019">MPLIKILDLSRDHIQNLTSYDFKSLPLLQSLILQSNNISYLENGSLPPTLRYLHLGANSLSSLNGALRGLTDLVWLLLSGNGLQNIDYEFPDYLPKLSFLTVTHNALEKLPDSFKFAPSLDMLLLHHNRVTSLNGSLSQARMLRELDISHNLIESLSPHDFLEQENLEDLQIGFNQLTALNGSLLPLRSLRYLNLTHNRLEEFSLQDIRGLKQLRIVDLSHNKIVRLGGKMETLVDLETRVYELKLEHNELETLDGSLSGIQGLQRLNVSHNKLSRIAAGGLMGLENLRMLDISHNMLTTLEETARVSHNQIHTVHLELIEKTQCKLYGVNSTLKIYLHGNPVLCNEEMKRVFSAMETKNKSKIHGFEATDCSTMKTTVATTPMITTPSTLETTTQTTTTATTTISTTTELPLATSTVITTETESTTSEPSTTSTTSIPSTTTTTQPTTVQTSQASPVIFSYTETIRPMYNYIEDTTTESAIKTLDSDEEKVAVTQREETTLSPVSSTITYEVVQPVVVIAAPLDQVVNAVNSAEVNQTVVDPVSITVSVA</sequence>
<dbReference type="SUPFAM" id="SSF52058">
    <property type="entry name" value="L domain-like"/>
    <property type="match status" value="1"/>
</dbReference>
<dbReference type="PROSITE" id="PS51450">
    <property type="entry name" value="LRR"/>
    <property type="match status" value="3"/>
</dbReference>
<dbReference type="SMART" id="SM00364">
    <property type="entry name" value="LRR_BAC"/>
    <property type="match status" value="6"/>
</dbReference>
<dbReference type="AlphaFoldDB" id="A0A9P0CB96"/>
<dbReference type="SMART" id="SM00369">
    <property type="entry name" value="LRR_TYP"/>
    <property type="match status" value="10"/>
</dbReference>
<evidence type="ECO:0000256" key="2">
    <source>
        <dbReference type="ARBA" id="ARBA00022737"/>
    </source>
</evidence>
<evidence type="ECO:0000313" key="5">
    <source>
        <dbReference type="Proteomes" id="UP001152759"/>
    </source>
</evidence>
<dbReference type="InterPro" id="IPR001611">
    <property type="entry name" value="Leu-rich_rpt"/>
</dbReference>
<reference evidence="4" key="1">
    <citation type="submission" date="2021-12" db="EMBL/GenBank/DDBJ databases">
        <authorList>
            <person name="King R."/>
        </authorList>
    </citation>
    <scope>NUCLEOTIDE SEQUENCE</scope>
</reference>
<dbReference type="PANTHER" id="PTHR45712:SF22">
    <property type="entry name" value="INSULIN-LIKE GROWTH FACTOR-BINDING PROTEIN COMPLEX ACID LABILE SUBUNIT"/>
    <property type="match status" value="1"/>
</dbReference>
<protein>
    <submittedName>
        <fullName evidence="4">Uncharacterized protein</fullName>
    </submittedName>
</protein>
<proteinExistence type="predicted"/>
<dbReference type="InterPro" id="IPR003591">
    <property type="entry name" value="Leu-rich_rpt_typical-subtyp"/>
</dbReference>
<gene>
    <name evidence="4" type="ORF">BEMITA_LOCUS9964</name>
</gene>
<dbReference type="Pfam" id="PF13855">
    <property type="entry name" value="LRR_8"/>
    <property type="match status" value="3"/>
</dbReference>
<evidence type="ECO:0000256" key="3">
    <source>
        <dbReference type="SAM" id="MobiDB-lite"/>
    </source>
</evidence>